<evidence type="ECO:0000313" key="3">
    <source>
        <dbReference type="Proteomes" id="UP000655420"/>
    </source>
</evidence>
<protein>
    <recommendedName>
        <fullName evidence="4">PEGA domain-containing protein</fullName>
    </recommendedName>
</protein>
<feature type="chain" id="PRO_5035161350" description="PEGA domain-containing protein" evidence="1">
    <location>
        <begin position="21"/>
        <end position="137"/>
    </location>
</feature>
<organism evidence="2 3">
    <name type="scientific">Thermohalobaculum xanthum</name>
    <dbReference type="NCBI Taxonomy" id="2753746"/>
    <lineage>
        <taxon>Bacteria</taxon>
        <taxon>Pseudomonadati</taxon>
        <taxon>Pseudomonadota</taxon>
        <taxon>Alphaproteobacteria</taxon>
        <taxon>Rhodobacterales</taxon>
        <taxon>Paracoccaceae</taxon>
        <taxon>Thermohalobaculum</taxon>
    </lineage>
</organism>
<comment type="caution">
    <text evidence="2">The sequence shown here is derived from an EMBL/GenBank/DDBJ whole genome shotgun (WGS) entry which is preliminary data.</text>
</comment>
<dbReference type="EMBL" id="JAEHHL010000002">
    <property type="protein sequence ID" value="MBK0398929.1"/>
    <property type="molecule type" value="Genomic_DNA"/>
</dbReference>
<dbReference type="RefSeq" id="WP_200608661.1">
    <property type="nucleotide sequence ID" value="NZ_JAEHHL010000002.1"/>
</dbReference>
<keyword evidence="3" id="KW-1185">Reference proteome</keyword>
<accession>A0A8J7M5P6</accession>
<reference evidence="2" key="1">
    <citation type="submission" date="2020-12" db="EMBL/GenBank/DDBJ databases">
        <title>Bacterial taxonomy.</title>
        <authorList>
            <person name="Pan X."/>
        </authorList>
    </citation>
    <scope>NUCLEOTIDE SEQUENCE</scope>
    <source>
        <strain evidence="2">M0105</strain>
    </source>
</reference>
<name>A0A8J7M5P6_9RHOB</name>
<evidence type="ECO:0000256" key="1">
    <source>
        <dbReference type="SAM" id="SignalP"/>
    </source>
</evidence>
<dbReference type="PROSITE" id="PS51257">
    <property type="entry name" value="PROKAR_LIPOPROTEIN"/>
    <property type="match status" value="1"/>
</dbReference>
<dbReference type="AlphaFoldDB" id="A0A8J7M5P6"/>
<gene>
    <name evidence="2" type="ORF">H0I76_06990</name>
</gene>
<dbReference type="Proteomes" id="UP000655420">
    <property type="component" value="Unassembled WGS sequence"/>
</dbReference>
<proteinExistence type="predicted"/>
<evidence type="ECO:0000313" key="2">
    <source>
        <dbReference type="EMBL" id="MBK0398929.1"/>
    </source>
</evidence>
<evidence type="ECO:0008006" key="4">
    <source>
        <dbReference type="Google" id="ProtNLM"/>
    </source>
</evidence>
<sequence>MRARRYLVGLALLLSGCAGLLEGDDQTVLLISTPPGAGCDVFRDDALIASIARTPMSVQIAASPRPMTVTCAMRGYPPASVEVTSSNGIGTLGTWLVGGPVGRTIDSATLTDFRYPGTILVEIFPPPVRYGPLPLAH</sequence>
<feature type="signal peptide" evidence="1">
    <location>
        <begin position="1"/>
        <end position="20"/>
    </location>
</feature>
<keyword evidence="1" id="KW-0732">Signal</keyword>